<dbReference type="Proteomes" id="UP000319986">
    <property type="component" value="Unassembled WGS sequence"/>
</dbReference>
<sequence>MIDATTAYAQAVLDHAEGRICTTAHEEDQSFLAGMLSDFREDALRSADRTTGIDRRFWLTVAEKLA</sequence>
<dbReference type="EMBL" id="BJNT01000008">
    <property type="protein sequence ID" value="GEC85892.1"/>
    <property type="molecule type" value="Genomic_DNA"/>
</dbReference>
<evidence type="ECO:0000313" key="1">
    <source>
        <dbReference type="EMBL" id="GEC85892.1"/>
    </source>
</evidence>
<protein>
    <submittedName>
        <fullName evidence="1">Uncharacterized protein</fullName>
    </submittedName>
</protein>
<proteinExistence type="predicted"/>
<evidence type="ECO:0000313" key="2">
    <source>
        <dbReference type="Proteomes" id="UP000319986"/>
    </source>
</evidence>
<dbReference type="GeneID" id="82887351"/>
<name>A0A4Y4C227_9CORY</name>
<accession>A0A4Y4C227</accession>
<organism evidence="1 2">
    <name type="scientific">Corynebacterium variabile</name>
    <dbReference type="NCBI Taxonomy" id="1727"/>
    <lineage>
        <taxon>Bacteria</taxon>
        <taxon>Bacillati</taxon>
        <taxon>Actinomycetota</taxon>
        <taxon>Actinomycetes</taxon>
        <taxon>Mycobacteriales</taxon>
        <taxon>Corynebacteriaceae</taxon>
        <taxon>Corynebacterium</taxon>
    </lineage>
</organism>
<dbReference type="RefSeq" id="WP_141329382.1">
    <property type="nucleotide sequence ID" value="NZ_BJNT01000008.1"/>
</dbReference>
<dbReference type="AlphaFoldDB" id="A0A4Y4C227"/>
<comment type="caution">
    <text evidence="1">The sequence shown here is derived from an EMBL/GenBank/DDBJ whole genome shotgun (WGS) entry which is preliminary data.</text>
</comment>
<reference evidence="1 2" key="1">
    <citation type="submission" date="2019-06" db="EMBL/GenBank/DDBJ databases">
        <title>Whole genome shotgun sequence of Corynebacterium variabile NBRC 15286.</title>
        <authorList>
            <person name="Hosoyama A."/>
            <person name="Uohara A."/>
            <person name="Ohji S."/>
            <person name="Ichikawa N."/>
        </authorList>
    </citation>
    <scope>NUCLEOTIDE SEQUENCE [LARGE SCALE GENOMIC DNA]</scope>
    <source>
        <strain evidence="1 2">NBRC 15286</strain>
    </source>
</reference>
<gene>
    <name evidence="1" type="ORF">CVA01_12060</name>
</gene>